<dbReference type="OrthoDB" id="8451629at2"/>
<keyword evidence="1" id="KW-0687">Ribonucleoprotein</keyword>
<dbReference type="Proteomes" id="UP000561726">
    <property type="component" value="Unassembled WGS sequence"/>
</dbReference>
<sequence length="47" mass="4936">MTNDSDAEPIGGDPVCWLEQVCPDCGAFVPGELPVACWRCGIVLSPS</sequence>
<organism evidence="1 2">
    <name type="scientific">Cryobacterium roopkundense</name>
    <dbReference type="NCBI Taxonomy" id="1001240"/>
    <lineage>
        <taxon>Bacteria</taxon>
        <taxon>Bacillati</taxon>
        <taxon>Actinomycetota</taxon>
        <taxon>Actinomycetes</taxon>
        <taxon>Micrococcales</taxon>
        <taxon>Microbacteriaceae</taxon>
        <taxon>Cryobacterium</taxon>
    </lineage>
</organism>
<reference evidence="1 2" key="1">
    <citation type="submission" date="2020-08" db="EMBL/GenBank/DDBJ databases">
        <title>Sequencing the genomes of 1000 actinobacteria strains.</title>
        <authorList>
            <person name="Klenk H.-P."/>
        </authorList>
    </citation>
    <scope>NUCLEOTIDE SEQUENCE [LARGE SCALE GENOMIC DNA]</scope>
    <source>
        <strain evidence="1 2">DSM 21065</strain>
    </source>
</reference>
<accession>A0A7W9E4D8</accession>
<dbReference type="GO" id="GO:0005840">
    <property type="term" value="C:ribosome"/>
    <property type="evidence" value="ECO:0007669"/>
    <property type="project" value="UniProtKB-KW"/>
</dbReference>
<gene>
    <name evidence="1" type="ORF">BJ997_003125</name>
</gene>
<proteinExistence type="predicted"/>
<protein>
    <submittedName>
        <fullName evidence="1">Ribosomal protein S27AE</fullName>
    </submittedName>
</protein>
<dbReference type="EMBL" id="JACHBQ010000001">
    <property type="protein sequence ID" value="MBB5642577.1"/>
    <property type="molecule type" value="Genomic_DNA"/>
</dbReference>
<keyword evidence="1" id="KW-0689">Ribosomal protein</keyword>
<comment type="caution">
    <text evidence="1">The sequence shown here is derived from an EMBL/GenBank/DDBJ whole genome shotgun (WGS) entry which is preliminary data.</text>
</comment>
<evidence type="ECO:0000313" key="1">
    <source>
        <dbReference type="EMBL" id="MBB5642577.1"/>
    </source>
</evidence>
<dbReference type="RefSeq" id="WP_160175856.1">
    <property type="nucleotide sequence ID" value="NZ_JACHBQ010000001.1"/>
</dbReference>
<evidence type="ECO:0000313" key="2">
    <source>
        <dbReference type="Proteomes" id="UP000561726"/>
    </source>
</evidence>
<dbReference type="AlphaFoldDB" id="A0A7W9E4D8"/>
<name>A0A7W9E4D8_9MICO</name>